<keyword evidence="3" id="KW-1185">Reference proteome</keyword>
<feature type="region of interest" description="Disordered" evidence="1">
    <location>
        <begin position="221"/>
        <end position="240"/>
    </location>
</feature>
<dbReference type="Gene3D" id="1.25.40.10">
    <property type="entry name" value="Tetratricopeptide repeat domain"/>
    <property type="match status" value="1"/>
</dbReference>
<evidence type="ECO:0000313" key="3">
    <source>
        <dbReference type="Proteomes" id="UP000094526"/>
    </source>
</evidence>
<evidence type="ECO:0000256" key="1">
    <source>
        <dbReference type="SAM" id="MobiDB-lite"/>
    </source>
</evidence>
<sequence>MPPREDGATPKSFTWITGNPRSRKNITQIRRHAGQNSGVKAEIGARAQSSSSPRPGQRSSAKPSRAIYPSPRTDDTDGQPLSAHAEQPISFHVNYPSAAAEYAPAPSSVIHDQVVVPQSTHPDSPSTDVSASIGEYVAPTRKLAIWDLVNHSDEEEEQHRLQALASTPGQDTDDDRQDYFSGRTARTELKQALSEARSHSPRHPWKSSQPPPTTFAVQANVSKRRKATSGAASSSHVSWRLGMTPPPRLMSLSKEDSQIEQTLLQTSAFFWGQFESSWSAQLRERGNTYFDKISGMESFAGSITTAGGLLALGHVDSASSILDSALPKLPELLTSQHPQLCWLFADLSLSASSDTPLGRLRSQVKRVAASTSLTTLGASHPITKLLHLTFPATADAQRVYLRELIQRKIHELHETLFESNSYQTTGQYYYLGRVLGQVGQLEKARDILAEVVALWEEIYGVNHIMPITGLLELTRAHLSLNDASTDTEALLSEALRRTLTLEKATVSNEPTTSPAYEVVNAKAAGLIHSRIGCLRTLGRLHVMRGNLETALMQYTAAMSVGVEELGVHVPAVQLALADLDAVSQMVRAHRDGDESVRLEWLKKVPVEVGIRWANKNEVSRGIGKEGAIGQAASIEKLALSTSSSGTGGNEAVAESVAATAD</sequence>
<feature type="compositionally biased region" description="Polar residues" evidence="1">
    <location>
        <begin position="11"/>
        <end position="20"/>
    </location>
</feature>
<name>A0A1C1CU16_9EURO</name>
<dbReference type="EMBL" id="LGRB01000009">
    <property type="protein sequence ID" value="OCT51993.1"/>
    <property type="molecule type" value="Genomic_DNA"/>
</dbReference>
<reference evidence="3" key="1">
    <citation type="submission" date="2015-07" db="EMBL/GenBank/DDBJ databases">
        <authorList>
            <person name="Teixeira M.M."/>
            <person name="Souza R.C."/>
            <person name="Almeida L.G."/>
            <person name="Vicente V.A."/>
            <person name="de Hoog S."/>
            <person name="Bocca A.L."/>
            <person name="de Almeida S.R."/>
            <person name="Vasconcelos A.T."/>
            <person name="Felipe M.S."/>
        </authorList>
    </citation>
    <scope>NUCLEOTIDE SEQUENCE [LARGE SCALE GENOMIC DNA]</scope>
    <source>
        <strain evidence="3">KSF</strain>
    </source>
</reference>
<dbReference type="AlphaFoldDB" id="A0A1C1CU16"/>
<gene>
    <name evidence="2" type="ORF">CLCR_08196</name>
</gene>
<organism evidence="2 3">
    <name type="scientific">Cladophialophora carrionii</name>
    <dbReference type="NCBI Taxonomy" id="86049"/>
    <lineage>
        <taxon>Eukaryota</taxon>
        <taxon>Fungi</taxon>
        <taxon>Dikarya</taxon>
        <taxon>Ascomycota</taxon>
        <taxon>Pezizomycotina</taxon>
        <taxon>Eurotiomycetes</taxon>
        <taxon>Chaetothyriomycetidae</taxon>
        <taxon>Chaetothyriales</taxon>
        <taxon>Herpotrichiellaceae</taxon>
        <taxon>Cladophialophora</taxon>
    </lineage>
</organism>
<feature type="compositionally biased region" description="Basic residues" evidence="1">
    <location>
        <begin position="21"/>
        <end position="33"/>
    </location>
</feature>
<dbReference type="OrthoDB" id="4120459at2759"/>
<feature type="region of interest" description="Disordered" evidence="1">
    <location>
        <begin position="190"/>
        <end position="214"/>
    </location>
</feature>
<feature type="region of interest" description="Disordered" evidence="1">
    <location>
        <begin position="640"/>
        <end position="661"/>
    </location>
</feature>
<dbReference type="VEuPathDB" id="FungiDB:CLCR_08196"/>
<feature type="region of interest" description="Disordered" evidence="1">
    <location>
        <begin position="154"/>
        <end position="178"/>
    </location>
</feature>
<proteinExistence type="predicted"/>
<dbReference type="SUPFAM" id="SSF48452">
    <property type="entry name" value="TPR-like"/>
    <property type="match status" value="1"/>
</dbReference>
<dbReference type="InterPro" id="IPR011990">
    <property type="entry name" value="TPR-like_helical_dom_sf"/>
</dbReference>
<accession>A0A1C1CU16</accession>
<feature type="compositionally biased region" description="Low complexity" evidence="1">
    <location>
        <begin position="44"/>
        <end position="61"/>
    </location>
</feature>
<comment type="caution">
    <text evidence="2">The sequence shown here is derived from an EMBL/GenBank/DDBJ whole genome shotgun (WGS) entry which is preliminary data.</text>
</comment>
<evidence type="ECO:0000313" key="2">
    <source>
        <dbReference type="EMBL" id="OCT51993.1"/>
    </source>
</evidence>
<feature type="region of interest" description="Disordered" evidence="1">
    <location>
        <begin position="1"/>
        <end position="88"/>
    </location>
</feature>
<dbReference type="Pfam" id="PF13374">
    <property type="entry name" value="TPR_10"/>
    <property type="match status" value="1"/>
</dbReference>
<dbReference type="Proteomes" id="UP000094526">
    <property type="component" value="Unassembled WGS sequence"/>
</dbReference>
<protein>
    <submittedName>
        <fullName evidence="2">Uncharacterized protein</fullName>
    </submittedName>
</protein>
<dbReference type="VEuPathDB" id="FungiDB:G647_06137"/>